<dbReference type="VEuPathDB" id="FungiDB:CPAG_07644"/>
<evidence type="ECO:0000313" key="3">
    <source>
        <dbReference type="Proteomes" id="UP000054567"/>
    </source>
</evidence>
<sequence length="221" mass="24081">MWHCQSPFGSLTGLANQDKALSITWTARNNIKVMKQRFMAVAETWTANFNVVSGLVGRLGSKARPDLGQLLSHLSQLPEALLSISGNMSELHNISTLYGVVINSELLGNVKIARYGRGAVRPKGDTTPGTAHCFKGLKALNRKQEEFARRCFVLGSSCIEPSTLHRHLRLVATGLRVFVEYGEHFSLRIDPVRVPAGVPRTTSASRTRTGFNDGENGAHGG</sequence>
<evidence type="ECO:0000256" key="1">
    <source>
        <dbReference type="SAM" id="MobiDB-lite"/>
    </source>
</evidence>
<dbReference type="AlphaFoldDB" id="A0A0J6IHM6"/>
<name>A0A0J6IHM6_COCPO</name>
<reference evidence="2 3" key="1">
    <citation type="submission" date="2007-06" db="EMBL/GenBank/DDBJ databases">
        <title>The Genome Sequence of Coccidioides posadasii RMSCC_3488.</title>
        <authorList>
            <consortium name="Coccidioides Genome Resources Consortium"/>
            <consortium name="The Broad Institute Genome Sequencing Platform"/>
            <person name="Henn M.R."/>
            <person name="Sykes S."/>
            <person name="Young S."/>
            <person name="Jaffe D."/>
            <person name="Berlin A."/>
            <person name="Alvarez P."/>
            <person name="Butler J."/>
            <person name="Gnerre S."/>
            <person name="Grabherr M."/>
            <person name="Mauceli E."/>
            <person name="Brockman W."/>
            <person name="Kodira C."/>
            <person name="Alvarado L."/>
            <person name="Zeng Q."/>
            <person name="Crawford M."/>
            <person name="Antoine C."/>
            <person name="Devon K."/>
            <person name="Galgiani J."/>
            <person name="Orsborn K."/>
            <person name="Lewis M.L."/>
            <person name="Nusbaum C."/>
            <person name="Galagan J."/>
            <person name="Birren B."/>
        </authorList>
    </citation>
    <scope>NUCLEOTIDE SEQUENCE [LARGE SCALE GENOMIC DNA]</scope>
    <source>
        <strain evidence="2 3">RMSCC 3488</strain>
    </source>
</reference>
<feature type="compositionally biased region" description="Polar residues" evidence="1">
    <location>
        <begin position="200"/>
        <end position="210"/>
    </location>
</feature>
<dbReference type="EMBL" id="DS268113">
    <property type="protein sequence ID" value="KMM71337.1"/>
    <property type="molecule type" value="Genomic_DNA"/>
</dbReference>
<gene>
    <name evidence="2" type="ORF">CPAG_07644</name>
</gene>
<protein>
    <submittedName>
        <fullName evidence="2">Uncharacterized protein</fullName>
    </submittedName>
</protein>
<evidence type="ECO:0000313" key="2">
    <source>
        <dbReference type="EMBL" id="KMM71337.1"/>
    </source>
</evidence>
<dbReference type="Proteomes" id="UP000054567">
    <property type="component" value="Unassembled WGS sequence"/>
</dbReference>
<accession>A0A0J6IHM6</accession>
<reference evidence="3" key="3">
    <citation type="journal article" date="2010" name="Genome Res.">
        <title>Population genomic sequencing of Coccidioides fungi reveals recent hybridization and transposon control.</title>
        <authorList>
            <person name="Neafsey D.E."/>
            <person name="Barker B.M."/>
            <person name="Sharpton T.J."/>
            <person name="Stajich J.E."/>
            <person name="Park D.J."/>
            <person name="Whiston E."/>
            <person name="Hung C.-Y."/>
            <person name="McMahan C."/>
            <person name="White J."/>
            <person name="Sykes S."/>
            <person name="Heiman D."/>
            <person name="Young S."/>
            <person name="Zeng Q."/>
            <person name="Abouelleil A."/>
            <person name="Aftuck L."/>
            <person name="Bessette D."/>
            <person name="Brown A."/>
            <person name="FitzGerald M."/>
            <person name="Lui A."/>
            <person name="Macdonald J.P."/>
            <person name="Priest M."/>
            <person name="Orbach M.J."/>
            <person name="Galgiani J.N."/>
            <person name="Kirkland T.N."/>
            <person name="Cole G.T."/>
            <person name="Birren B.W."/>
            <person name="Henn M.R."/>
            <person name="Taylor J.W."/>
            <person name="Rounsley S.D."/>
        </authorList>
    </citation>
    <scope>NUCLEOTIDE SEQUENCE [LARGE SCALE GENOMIC DNA]</scope>
    <source>
        <strain evidence="3">RMSCC 3488</strain>
    </source>
</reference>
<reference evidence="3" key="2">
    <citation type="journal article" date="2009" name="Genome Res.">
        <title>Comparative genomic analyses of the human fungal pathogens Coccidioides and their relatives.</title>
        <authorList>
            <person name="Sharpton T.J."/>
            <person name="Stajich J.E."/>
            <person name="Rounsley S.D."/>
            <person name="Gardner M.J."/>
            <person name="Wortman J.R."/>
            <person name="Jordar V.S."/>
            <person name="Maiti R."/>
            <person name="Kodira C.D."/>
            <person name="Neafsey D.E."/>
            <person name="Zeng Q."/>
            <person name="Hung C.-Y."/>
            <person name="McMahan C."/>
            <person name="Muszewska A."/>
            <person name="Grynberg M."/>
            <person name="Mandel M.A."/>
            <person name="Kellner E.M."/>
            <person name="Barker B.M."/>
            <person name="Galgiani J.N."/>
            <person name="Orbach M.J."/>
            <person name="Kirkland T.N."/>
            <person name="Cole G.T."/>
            <person name="Henn M.R."/>
            <person name="Birren B.W."/>
            <person name="Taylor J.W."/>
        </authorList>
    </citation>
    <scope>NUCLEOTIDE SEQUENCE [LARGE SCALE GENOMIC DNA]</scope>
    <source>
        <strain evidence="3">RMSCC 3488</strain>
    </source>
</reference>
<organism evidence="2 3">
    <name type="scientific">Coccidioides posadasii RMSCC 3488</name>
    <dbReference type="NCBI Taxonomy" id="454284"/>
    <lineage>
        <taxon>Eukaryota</taxon>
        <taxon>Fungi</taxon>
        <taxon>Dikarya</taxon>
        <taxon>Ascomycota</taxon>
        <taxon>Pezizomycotina</taxon>
        <taxon>Eurotiomycetes</taxon>
        <taxon>Eurotiomycetidae</taxon>
        <taxon>Onygenales</taxon>
        <taxon>Onygenaceae</taxon>
        <taxon>Coccidioides</taxon>
    </lineage>
</organism>
<feature type="region of interest" description="Disordered" evidence="1">
    <location>
        <begin position="197"/>
        <end position="221"/>
    </location>
</feature>
<proteinExistence type="predicted"/>